<dbReference type="Proteomes" id="UP000006591">
    <property type="component" value="Chromosome 3"/>
</dbReference>
<protein>
    <submittedName>
        <fullName evidence="1">Uncharacterized protein</fullName>
    </submittedName>
</protein>
<name>A0A0E0GQW8_ORYNI</name>
<accession>A0A0E0GQW8</accession>
<organism evidence="1">
    <name type="scientific">Oryza nivara</name>
    <name type="common">Indian wild rice</name>
    <name type="synonym">Oryza sativa f. spontanea</name>
    <dbReference type="NCBI Taxonomy" id="4536"/>
    <lineage>
        <taxon>Eukaryota</taxon>
        <taxon>Viridiplantae</taxon>
        <taxon>Streptophyta</taxon>
        <taxon>Embryophyta</taxon>
        <taxon>Tracheophyta</taxon>
        <taxon>Spermatophyta</taxon>
        <taxon>Magnoliopsida</taxon>
        <taxon>Liliopsida</taxon>
        <taxon>Poales</taxon>
        <taxon>Poaceae</taxon>
        <taxon>BOP clade</taxon>
        <taxon>Oryzoideae</taxon>
        <taxon>Oryzeae</taxon>
        <taxon>Oryzinae</taxon>
        <taxon>Oryza</taxon>
    </lineage>
</organism>
<proteinExistence type="predicted"/>
<reference evidence="1" key="2">
    <citation type="submission" date="2018-04" db="EMBL/GenBank/DDBJ databases">
        <title>OnivRS2 (Oryza nivara Reference Sequence Version 2).</title>
        <authorList>
            <person name="Zhang J."/>
            <person name="Kudrna D."/>
            <person name="Lee S."/>
            <person name="Talag J."/>
            <person name="Rajasekar S."/>
            <person name="Welchert J."/>
            <person name="Hsing Y.-I."/>
            <person name="Wing R.A."/>
        </authorList>
    </citation>
    <scope>NUCLEOTIDE SEQUENCE [LARGE SCALE GENOMIC DNA]</scope>
    <source>
        <strain evidence="1">SL10</strain>
    </source>
</reference>
<keyword evidence="2" id="KW-1185">Reference proteome</keyword>
<evidence type="ECO:0000313" key="1">
    <source>
        <dbReference type="EnsemblPlants" id="ONIVA03G28210.1"/>
    </source>
</evidence>
<evidence type="ECO:0000313" key="2">
    <source>
        <dbReference type="Proteomes" id="UP000006591"/>
    </source>
</evidence>
<sequence>MAGHHPPPADLLLPPAVAVPASSPNSFAGRPLPRVRVAREHTWPPPLRPFHHRSTGVPSLSLSLSLSAVHGKKRRKKPRGGRELLTGSDNQVAYLGFIRVGARQVIIPPL</sequence>
<dbReference type="EnsemblPlants" id="ONIVA03G28210.1">
    <property type="protein sequence ID" value="ONIVA03G28210.1"/>
    <property type="gene ID" value="ONIVA03G28210"/>
</dbReference>
<reference evidence="1" key="1">
    <citation type="submission" date="2015-04" db="UniProtKB">
        <authorList>
            <consortium name="EnsemblPlants"/>
        </authorList>
    </citation>
    <scope>IDENTIFICATION</scope>
    <source>
        <strain evidence="1">SL10</strain>
    </source>
</reference>
<dbReference type="Gramene" id="ONIVA03G28210.1">
    <property type="protein sequence ID" value="ONIVA03G28210.1"/>
    <property type="gene ID" value="ONIVA03G28210"/>
</dbReference>
<dbReference type="HOGENOM" id="CLU_2175067_0_0_1"/>
<dbReference type="AlphaFoldDB" id="A0A0E0GQW8"/>